<dbReference type="AlphaFoldDB" id="F2DL12"/>
<organism evidence="2">
    <name type="scientific">Hordeum vulgare subsp. vulgare</name>
    <name type="common">Domesticated barley</name>
    <dbReference type="NCBI Taxonomy" id="112509"/>
    <lineage>
        <taxon>Eukaryota</taxon>
        <taxon>Viridiplantae</taxon>
        <taxon>Streptophyta</taxon>
        <taxon>Embryophyta</taxon>
        <taxon>Tracheophyta</taxon>
        <taxon>Spermatophyta</taxon>
        <taxon>Magnoliopsida</taxon>
        <taxon>Liliopsida</taxon>
        <taxon>Poales</taxon>
        <taxon>Poaceae</taxon>
        <taxon>BOP clade</taxon>
        <taxon>Pooideae</taxon>
        <taxon>Triticodae</taxon>
        <taxon>Triticeae</taxon>
        <taxon>Hordeinae</taxon>
        <taxon>Hordeum</taxon>
    </lineage>
</organism>
<feature type="compositionally biased region" description="Basic residues" evidence="1">
    <location>
        <begin position="77"/>
        <end position="86"/>
    </location>
</feature>
<name>F2DL12_HORVV</name>
<dbReference type="EMBL" id="AK364580">
    <property type="protein sequence ID" value="BAJ95783.1"/>
    <property type="molecule type" value="mRNA"/>
</dbReference>
<feature type="compositionally biased region" description="Basic residues" evidence="1">
    <location>
        <begin position="96"/>
        <end position="107"/>
    </location>
</feature>
<feature type="compositionally biased region" description="Low complexity" evidence="1">
    <location>
        <begin position="376"/>
        <end position="387"/>
    </location>
</feature>
<feature type="compositionally biased region" description="Basic residues" evidence="1">
    <location>
        <begin position="388"/>
        <end position="401"/>
    </location>
</feature>
<sequence>LSTYDHHHVLLLPQRPGRRRGRGGQLEAHRQVAGADVGAVQPEPKPAHVLVRALGAAAHQRRGLGRRAALLRRLRPHGRRRAHHPGHLLPALDHGRRLRRRRRRRLRLQGPRPLRPLPSSSSPAAGTRTAPGGGGRGGRALLAPAAPSTALPPAAAAAAGPFPCPGLRAGRRRRGRRRSRAPGDGGRAARGGAPRRRRGPGWRARDIGAAQSPAPLAARPAGPPSPAPRRRAPPGRAPAPPPPARSRPLLRPLAARRRAQARRAQGAGGRLAHRPVRRVHVHAGLPRRARRRRAPRARRRLRRRLRGPLAAAHAGARAPLAPHRRAVDAAAHPQGHGIGLTGVEAPPGAPPHAGEPGALRRRARHSLRVRRRRLRPLQPLAAPGPVRGARRGRRRAHHRRHGDIQADTSVPPRREAAPARHRSVRRPRLRPRRPAAPEPRAQRPPLLRRARGVARHARRVAGRGGQGRAVRPAAEGRAPGHRRRQAAAMEVHVRVHRVHAPASQQCRGGAGRVPAPAHGQPWLPRREAAVGAGALVAAVGARVGIGMAVLNC</sequence>
<protein>
    <submittedName>
        <fullName evidence="2">Predicted protein</fullName>
    </submittedName>
</protein>
<feature type="compositionally biased region" description="Basic residues" evidence="1">
    <location>
        <begin position="271"/>
        <end position="306"/>
    </location>
</feature>
<feature type="compositionally biased region" description="Low complexity" evidence="1">
    <location>
        <begin position="139"/>
        <end position="168"/>
    </location>
</feature>
<evidence type="ECO:0000256" key="1">
    <source>
        <dbReference type="SAM" id="MobiDB-lite"/>
    </source>
</evidence>
<feature type="region of interest" description="Disordered" evidence="1">
    <location>
        <begin position="369"/>
        <end position="483"/>
    </location>
</feature>
<feature type="compositionally biased region" description="Basic residues" evidence="1">
    <location>
        <begin position="446"/>
        <end position="461"/>
    </location>
</feature>
<evidence type="ECO:0000313" key="2">
    <source>
        <dbReference type="EMBL" id="BAJ95783.1"/>
    </source>
</evidence>
<feature type="compositionally biased region" description="Basic residues" evidence="1">
    <location>
        <begin position="419"/>
        <end position="433"/>
    </location>
</feature>
<feature type="non-terminal residue" evidence="2">
    <location>
        <position position="1"/>
    </location>
</feature>
<proteinExistence type="evidence at transcript level"/>
<feature type="region of interest" description="Disordered" evidence="1">
    <location>
        <begin position="77"/>
        <end position="329"/>
    </location>
</feature>
<feature type="compositionally biased region" description="Low complexity" evidence="1">
    <location>
        <begin position="108"/>
        <end position="130"/>
    </location>
</feature>
<reference evidence="2" key="1">
    <citation type="journal article" date="2011" name="Plant Physiol.">
        <title>Comprehensive sequence analysis of 24,783 barley full-length cDNAs derived from 12 clone libraries.</title>
        <authorList>
            <person name="Matsumoto T."/>
            <person name="Tanaka T."/>
            <person name="Sakai H."/>
            <person name="Amano N."/>
            <person name="Kanamori H."/>
            <person name="Kurita K."/>
            <person name="Kikuta A."/>
            <person name="Kamiya K."/>
            <person name="Yamamoto M."/>
            <person name="Ikawa H."/>
            <person name="Fujii N."/>
            <person name="Hori K."/>
            <person name="Itoh T."/>
            <person name="Sato K."/>
        </authorList>
    </citation>
    <scope>NUCLEOTIDE SEQUENCE</scope>
    <source>
        <tissue evidence="2">Shoot and root</tissue>
    </source>
</reference>
<feature type="compositionally biased region" description="Basic residues" evidence="1">
    <location>
        <begin position="169"/>
        <end position="180"/>
    </location>
</feature>
<feature type="compositionally biased region" description="Pro residues" evidence="1">
    <location>
        <begin position="235"/>
        <end position="245"/>
    </location>
</feature>
<feature type="compositionally biased region" description="Low complexity" evidence="1">
    <location>
        <begin position="307"/>
        <end position="321"/>
    </location>
</feature>
<accession>F2DL12</accession>